<dbReference type="Proteomes" id="UP001219568">
    <property type="component" value="Unassembled WGS sequence"/>
</dbReference>
<evidence type="ECO:0000256" key="2">
    <source>
        <dbReference type="SAM" id="MobiDB-lite"/>
    </source>
</evidence>
<gene>
    <name evidence="3" type="ORF">N7460_010536</name>
</gene>
<dbReference type="Pfam" id="PF01535">
    <property type="entry name" value="PPR"/>
    <property type="match status" value="2"/>
</dbReference>
<name>A0AAD6I3Z9_PENCN</name>
<feature type="region of interest" description="Disordered" evidence="2">
    <location>
        <begin position="64"/>
        <end position="190"/>
    </location>
</feature>
<organism evidence="3 4">
    <name type="scientific">Penicillium canescens</name>
    <dbReference type="NCBI Taxonomy" id="5083"/>
    <lineage>
        <taxon>Eukaryota</taxon>
        <taxon>Fungi</taxon>
        <taxon>Dikarya</taxon>
        <taxon>Ascomycota</taxon>
        <taxon>Pezizomycotina</taxon>
        <taxon>Eurotiomycetes</taxon>
        <taxon>Eurotiomycetidae</taxon>
        <taxon>Eurotiales</taxon>
        <taxon>Aspergillaceae</taxon>
        <taxon>Penicillium</taxon>
    </lineage>
</organism>
<proteinExistence type="predicted"/>
<dbReference type="InterPro" id="IPR002885">
    <property type="entry name" value="PPR_rpt"/>
</dbReference>
<dbReference type="Gene3D" id="1.25.40.10">
    <property type="entry name" value="Tetratricopeptide repeat domain"/>
    <property type="match status" value="2"/>
</dbReference>
<evidence type="ECO:0000313" key="3">
    <source>
        <dbReference type="EMBL" id="KAJ6030270.1"/>
    </source>
</evidence>
<reference evidence="3" key="2">
    <citation type="submission" date="2023-01" db="EMBL/GenBank/DDBJ databases">
        <authorList>
            <person name="Petersen C."/>
        </authorList>
    </citation>
    <scope>NUCLEOTIDE SEQUENCE</scope>
    <source>
        <strain evidence="3">IBT 15450</strain>
    </source>
</reference>
<evidence type="ECO:0008006" key="5">
    <source>
        <dbReference type="Google" id="ProtNLM"/>
    </source>
</evidence>
<keyword evidence="1" id="KW-0677">Repeat</keyword>
<reference evidence="3" key="1">
    <citation type="journal article" date="2023" name="IMA Fungus">
        <title>Comparative genomic study of the Penicillium genus elucidates a diverse pangenome and 15 lateral gene transfer events.</title>
        <authorList>
            <person name="Petersen C."/>
            <person name="Sorensen T."/>
            <person name="Nielsen M.R."/>
            <person name="Sondergaard T.E."/>
            <person name="Sorensen J.L."/>
            <person name="Fitzpatrick D.A."/>
            <person name="Frisvad J.C."/>
            <person name="Nielsen K.L."/>
        </authorList>
    </citation>
    <scope>NUCLEOTIDE SEQUENCE</scope>
    <source>
        <strain evidence="3">IBT 15450</strain>
    </source>
</reference>
<sequence length="791" mass="90364">MSSTPSSRNSVRRICSRRPRPSVASIADIFVGSLVLASFCHEHSPRRRGFATISWSPPYRNLQSIRGKGVNSRGQLSQTQPEYSSSRLQLSQPKRLISNGLARTNDDSVEEGGGGETNARLPEEAEEDNDYIPLWVTETADRKPQKQHHRQDSKRDYHHITQSNNESFDPGLGLTETDGQFLETPPPYLSPDKERYLSTLTLYRKLLADHDWERAANAVASYQQFNKMTKDVSRDETESRAVAELVTTLWQERNASTQYLFRLYRELPAPGITLLSKRTRGALLRRFANPRDRRWVDARRYLALVEDMVLAGLPVSLSLWSSAIHLAGRANGTVLKKDLIRAIGLWQQMEHVAGVQADEVVFNILFDIAIKAGQFSVANRLEQEMVKRGMGFSRCGKVSKIYYYGMIRDAEGIRRTFDDFVQSGEIVDTVVMNCLIASFLQAGERQTAEQLYARMLEKQQIERNANRNSEDGALVRSGTADLTYNMPEYRQKTKKLGRVLKKSLALKHQYPEYHRALQDSLSLSPDTRTFYTFLRHYAYTSGQLDCFMAVVGDMEKTFKVPPRGIIYLFLFEGFAIHGRKKKQWTPENLRLTWHAYIRALHDSNARLRGLYLNSRKNAWENPLAQTVEIDMEEELPVSDSPDGLYMSLPSADGEPSAAEQPQEGEKKAEPPTTQGPDPKGLKPGESESIPDEQDDFISQDELDEVFRHRSHSDSDPRQHVDRRVENGVFIGRRMITIILRAFGTCCGPKEVLDVWLQLERLWHPQHRRAIDVLAIKEELDKQMSRNPHRKN</sequence>
<feature type="compositionally biased region" description="Polar residues" evidence="2">
    <location>
        <begin position="72"/>
        <end position="92"/>
    </location>
</feature>
<feature type="region of interest" description="Disordered" evidence="2">
    <location>
        <begin position="636"/>
        <end position="692"/>
    </location>
</feature>
<dbReference type="PANTHER" id="PTHR47942:SF78">
    <property type="entry name" value="PENTATRICOPEPTIDE REPEAT PROTEIN (AFU_ORTHOLOGUE AFUA_4G07240)"/>
    <property type="match status" value="1"/>
</dbReference>
<evidence type="ECO:0000313" key="4">
    <source>
        <dbReference type="Proteomes" id="UP001219568"/>
    </source>
</evidence>
<dbReference type="AlphaFoldDB" id="A0AAD6I3Z9"/>
<dbReference type="PANTHER" id="PTHR47942">
    <property type="entry name" value="TETRATRICOPEPTIDE REPEAT (TPR)-LIKE SUPERFAMILY PROTEIN-RELATED"/>
    <property type="match status" value="1"/>
</dbReference>
<dbReference type="InterPro" id="IPR051222">
    <property type="entry name" value="PPR/CCM1_RNA-binding"/>
</dbReference>
<dbReference type="EMBL" id="JAQJZL010000014">
    <property type="protein sequence ID" value="KAJ6030270.1"/>
    <property type="molecule type" value="Genomic_DNA"/>
</dbReference>
<evidence type="ECO:0000256" key="1">
    <source>
        <dbReference type="ARBA" id="ARBA00022737"/>
    </source>
</evidence>
<keyword evidence="4" id="KW-1185">Reference proteome</keyword>
<comment type="caution">
    <text evidence="3">The sequence shown here is derived from an EMBL/GenBank/DDBJ whole genome shotgun (WGS) entry which is preliminary data.</text>
</comment>
<accession>A0AAD6I3Z9</accession>
<protein>
    <recommendedName>
        <fullName evidence="5">Pentatricopeptide repeat protein</fullName>
    </recommendedName>
</protein>
<dbReference type="InterPro" id="IPR011990">
    <property type="entry name" value="TPR-like_helical_dom_sf"/>
</dbReference>